<proteinExistence type="inferred from homology"/>
<keyword evidence="5 8" id="KW-1133">Transmembrane helix</keyword>
<evidence type="ECO:0000256" key="1">
    <source>
        <dbReference type="ARBA" id="ARBA00004651"/>
    </source>
</evidence>
<evidence type="ECO:0000256" key="8">
    <source>
        <dbReference type="SAM" id="Phobius"/>
    </source>
</evidence>
<dbReference type="Proteomes" id="UP000319103">
    <property type="component" value="Unassembled WGS sequence"/>
</dbReference>
<feature type="transmembrane region" description="Helical" evidence="8">
    <location>
        <begin position="99"/>
        <end position="120"/>
    </location>
</feature>
<comment type="subcellular location">
    <subcellularLocation>
        <location evidence="1">Cell membrane</location>
        <topology evidence="1">Multi-pass membrane protein</topology>
    </subcellularLocation>
</comment>
<dbReference type="GO" id="GO:0016758">
    <property type="term" value="F:hexosyltransferase activity"/>
    <property type="evidence" value="ECO:0007669"/>
    <property type="project" value="InterPro"/>
</dbReference>
<protein>
    <submittedName>
        <fullName evidence="9">DUF2029 domain-containing protein</fullName>
    </submittedName>
</protein>
<dbReference type="OrthoDB" id="9774600at2"/>
<reference evidence="9 10" key="1">
    <citation type="submission" date="2019-06" db="EMBL/GenBank/DDBJ databases">
        <title>Description of Kitasatospora acidophila sp. nov. isolated from pine grove soil, and reclassification of Streptomyces novaecaesareae to Kitasatospora novaeceasareae comb. nov.</title>
        <authorList>
            <person name="Kim M.J."/>
        </authorList>
    </citation>
    <scope>NUCLEOTIDE SEQUENCE [LARGE SCALE GENOMIC DNA]</scope>
    <source>
        <strain evidence="9 10">MMS16-CNU292</strain>
    </source>
</reference>
<organism evidence="9 10">
    <name type="scientific">Kitasatospora acidiphila</name>
    <dbReference type="NCBI Taxonomy" id="2567942"/>
    <lineage>
        <taxon>Bacteria</taxon>
        <taxon>Bacillati</taxon>
        <taxon>Actinomycetota</taxon>
        <taxon>Actinomycetes</taxon>
        <taxon>Kitasatosporales</taxon>
        <taxon>Streptomycetaceae</taxon>
        <taxon>Kitasatospora</taxon>
    </lineage>
</organism>
<dbReference type="EMBL" id="VIGB01000003">
    <property type="protein sequence ID" value="TQF06286.1"/>
    <property type="molecule type" value="Genomic_DNA"/>
</dbReference>
<gene>
    <name evidence="9" type="ORF">E6W39_33825</name>
</gene>
<evidence type="ECO:0000256" key="7">
    <source>
        <dbReference type="ARBA" id="ARBA00024033"/>
    </source>
</evidence>
<sequence>MTTPQGRLSAFRAALLRRAGWVLAVSLTVHLVITVLGADMFDLKVYYQGSPSLLHGTLYDFKLHRSDPHAQPLPFTYPPFAAAVFLPLAALPWPVAAGVWHLLSLGALWLVVHCSFRLLGHREPRRPAMLWTALALWLEPVRHSLGLGQIDLILAAIVLVGLTRGRSAAAGAGVGIAAGLKLVPAVTGLYFLAARKWRAAVWSAVVFFATVGAAWAIDPRDSSEYWFHELYDTSRVGQVASFENQSLRGAVARTLGHDGGLSVLYCVLALAALAGGLLALRAATRRGETLAMVVTVQLLGLLLGPISWSHHYVWCLPTLICLAHGPIRRSRAGQLAIAAWLVAAGSWMVPAAGKAAAHLAPGTALPWYLVALAWSYPVCAGLTFLAVARGGRTPAATARPPRPALVEQAVLD</sequence>
<evidence type="ECO:0000313" key="9">
    <source>
        <dbReference type="EMBL" id="TQF06286.1"/>
    </source>
</evidence>
<evidence type="ECO:0000256" key="4">
    <source>
        <dbReference type="ARBA" id="ARBA00022692"/>
    </source>
</evidence>
<feature type="transmembrane region" description="Helical" evidence="8">
    <location>
        <begin position="20"/>
        <end position="38"/>
    </location>
</feature>
<dbReference type="AlphaFoldDB" id="A0A540WBA1"/>
<keyword evidence="3" id="KW-0808">Transferase</keyword>
<evidence type="ECO:0000256" key="2">
    <source>
        <dbReference type="ARBA" id="ARBA00022475"/>
    </source>
</evidence>
<dbReference type="RefSeq" id="WP_141636719.1">
    <property type="nucleotide sequence ID" value="NZ_VIGB01000003.1"/>
</dbReference>
<dbReference type="InterPro" id="IPR018584">
    <property type="entry name" value="GT87"/>
</dbReference>
<keyword evidence="6 8" id="KW-0472">Membrane</keyword>
<keyword evidence="2" id="KW-1003">Cell membrane</keyword>
<dbReference type="Pfam" id="PF09594">
    <property type="entry name" value="GT87"/>
    <property type="match status" value="1"/>
</dbReference>
<feature type="transmembrane region" description="Helical" evidence="8">
    <location>
        <begin position="365"/>
        <end position="387"/>
    </location>
</feature>
<evidence type="ECO:0000256" key="6">
    <source>
        <dbReference type="ARBA" id="ARBA00023136"/>
    </source>
</evidence>
<keyword evidence="4 8" id="KW-0812">Transmembrane</keyword>
<feature type="transmembrane region" description="Helical" evidence="8">
    <location>
        <begin position="141"/>
        <end position="162"/>
    </location>
</feature>
<dbReference type="GO" id="GO:0005886">
    <property type="term" value="C:plasma membrane"/>
    <property type="evidence" value="ECO:0007669"/>
    <property type="project" value="UniProtKB-SubCell"/>
</dbReference>
<feature type="transmembrane region" description="Helical" evidence="8">
    <location>
        <begin position="334"/>
        <end position="353"/>
    </location>
</feature>
<accession>A0A540WBA1</accession>
<keyword evidence="10" id="KW-1185">Reference proteome</keyword>
<comment type="similarity">
    <text evidence="7">Belongs to the glycosyltransferase 87 family.</text>
</comment>
<name>A0A540WBA1_9ACTN</name>
<feature type="transmembrane region" description="Helical" evidence="8">
    <location>
        <begin position="168"/>
        <end position="192"/>
    </location>
</feature>
<feature type="transmembrane region" description="Helical" evidence="8">
    <location>
        <begin position="262"/>
        <end position="280"/>
    </location>
</feature>
<evidence type="ECO:0000256" key="5">
    <source>
        <dbReference type="ARBA" id="ARBA00022989"/>
    </source>
</evidence>
<comment type="caution">
    <text evidence="9">The sequence shown here is derived from an EMBL/GenBank/DDBJ whole genome shotgun (WGS) entry which is preliminary data.</text>
</comment>
<evidence type="ECO:0000313" key="10">
    <source>
        <dbReference type="Proteomes" id="UP000319103"/>
    </source>
</evidence>
<evidence type="ECO:0000256" key="3">
    <source>
        <dbReference type="ARBA" id="ARBA00022679"/>
    </source>
</evidence>
<feature type="transmembrane region" description="Helical" evidence="8">
    <location>
        <begin position="199"/>
        <end position="217"/>
    </location>
</feature>